<accession>A0ABR8S5A5</accession>
<keyword evidence="3" id="KW-1185">Reference proteome</keyword>
<evidence type="ECO:0000256" key="1">
    <source>
        <dbReference type="SAM" id="SignalP"/>
    </source>
</evidence>
<reference evidence="2 3" key="1">
    <citation type="submission" date="2020-08" db="EMBL/GenBank/DDBJ databases">
        <title>A Genomic Blueprint of the Chicken Gut Microbiome.</title>
        <authorList>
            <person name="Gilroy R."/>
            <person name="Ravi A."/>
            <person name="Getino M."/>
            <person name="Pursley I."/>
            <person name="Horton D.L."/>
            <person name="Alikhan N.-F."/>
            <person name="Baker D."/>
            <person name="Gharbi K."/>
            <person name="Hall N."/>
            <person name="Watson M."/>
            <person name="Adriaenssens E.M."/>
            <person name="Foster-Nyarko E."/>
            <person name="Jarju S."/>
            <person name="Secka A."/>
            <person name="Antonio M."/>
            <person name="Oren A."/>
            <person name="Chaudhuri R."/>
            <person name="La Ragione R.M."/>
            <person name="Hildebrand F."/>
            <person name="Pallen M.J."/>
        </authorList>
    </citation>
    <scope>NUCLEOTIDE SEQUENCE [LARGE SCALE GENOMIC DNA]</scope>
    <source>
        <strain evidence="2 3">Sa4CUA7</strain>
    </source>
</reference>
<dbReference type="EMBL" id="JACSQP010000006">
    <property type="protein sequence ID" value="MBD7958259.1"/>
    <property type="molecule type" value="Genomic_DNA"/>
</dbReference>
<evidence type="ECO:0008006" key="4">
    <source>
        <dbReference type="Google" id="ProtNLM"/>
    </source>
</evidence>
<protein>
    <recommendedName>
        <fullName evidence="4">DUF3558 domain-containing protein</fullName>
    </recommendedName>
</protein>
<gene>
    <name evidence="2" type="ORF">H9651_11460</name>
</gene>
<dbReference type="Proteomes" id="UP000648352">
    <property type="component" value="Unassembled WGS sequence"/>
</dbReference>
<sequence>MDTRPLRRRASRVLLALAVGTATALLGGCAGETAPAASTVTATAPAPVASATPTPTATPLPGAADLPRDCRAIVSGPVLAQLGDIPLNDPAFGPSGTQADGSLVCVWGAADAATTNLRTTLSAVAENATMDALNALVADEGYECYRPDDGVRCEKTWRNEEFPVTDGRTLYYRSGVLIDTTYSNLAPTGFTAAVVDAVFG</sequence>
<dbReference type="PROSITE" id="PS51257">
    <property type="entry name" value="PROKAR_LIPOPROTEIN"/>
    <property type="match status" value="1"/>
</dbReference>
<organism evidence="2 3">
    <name type="scientific">Microbacterium pullorum</name>
    <dbReference type="NCBI Taxonomy" id="2762236"/>
    <lineage>
        <taxon>Bacteria</taxon>
        <taxon>Bacillati</taxon>
        <taxon>Actinomycetota</taxon>
        <taxon>Actinomycetes</taxon>
        <taxon>Micrococcales</taxon>
        <taxon>Microbacteriaceae</taxon>
        <taxon>Microbacterium</taxon>
    </lineage>
</organism>
<feature type="chain" id="PRO_5045715243" description="DUF3558 domain-containing protein" evidence="1">
    <location>
        <begin position="25"/>
        <end position="200"/>
    </location>
</feature>
<keyword evidence="1" id="KW-0732">Signal</keyword>
<evidence type="ECO:0000313" key="3">
    <source>
        <dbReference type="Proteomes" id="UP000648352"/>
    </source>
</evidence>
<dbReference type="RefSeq" id="WP_191719454.1">
    <property type="nucleotide sequence ID" value="NZ_JACSQP010000006.1"/>
</dbReference>
<comment type="caution">
    <text evidence="2">The sequence shown here is derived from an EMBL/GenBank/DDBJ whole genome shotgun (WGS) entry which is preliminary data.</text>
</comment>
<proteinExistence type="predicted"/>
<name>A0ABR8S5A5_9MICO</name>
<feature type="signal peptide" evidence="1">
    <location>
        <begin position="1"/>
        <end position="24"/>
    </location>
</feature>
<evidence type="ECO:0000313" key="2">
    <source>
        <dbReference type="EMBL" id="MBD7958259.1"/>
    </source>
</evidence>